<evidence type="ECO:0000259" key="1">
    <source>
        <dbReference type="PROSITE" id="PS50234"/>
    </source>
</evidence>
<dbReference type="InterPro" id="IPR036465">
    <property type="entry name" value="vWFA_dom_sf"/>
</dbReference>
<sequence>MGIGDFVAKSARPLPVIVLADTSGSMSVDGKIEALNQALKDMIGSFGQESRMHAEIQVGLITFGGGVTQHLPLSPAHQIEGFKPLDATGRTPMGEAFDMATALLEDKEIIPSRAYRPVVILISDGHPTDDIKGPFERLTSSERAQKATRLALSIGSDADESLLRDFGNDLEAPLFHANDAHDIRNFFRAVTMSVCTRSRSTKPSEPVKIEYQPGADDDLLDLDF</sequence>
<dbReference type="STRING" id="1122198.SAMN02745729_10227"/>
<dbReference type="EMBL" id="FNRJ01000002">
    <property type="protein sequence ID" value="SEA22621.1"/>
    <property type="molecule type" value="Genomic_DNA"/>
</dbReference>
<reference evidence="3" key="1">
    <citation type="submission" date="2016-10" db="EMBL/GenBank/DDBJ databases">
        <authorList>
            <person name="Varghese N."/>
            <person name="Submissions S."/>
        </authorList>
    </citation>
    <scope>NUCLEOTIDE SEQUENCE [LARGE SCALE GENOMIC DNA]</scope>
    <source>
        <strain evidence="3">DSM 11526</strain>
    </source>
</reference>
<accession>A0A1H3ZGV7</accession>
<dbReference type="OrthoDB" id="9806395at2"/>
<gene>
    <name evidence="2" type="ORF">SAMN02745729_10227</name>
</gene>
<dbReference type="SMART" id="SM00327">
    <property type="entry name" value="VWA"/>
    <property type="match status" value="1"/>
</dbReference>
<dbReference type="AlphaFoldDB" id="A0A1H3ZGV7"/>
<evidence type="ECO:0000313" key="3">
    <source>
        <dbReference type="Proteomes" id="UP000242469"/>
    </source>
</evidence>
<feature type="domain" description="VWFA" evidence="1">
    <location>
        <begin position="15"/>
        <end position="190"/>
    </location>
</feature>
<dbReference type="SUPFAM" id="SSF53300">
    <property type="entry name" value="vWA-like"/>
    <property type="match status" value="1"/>
</dbReference>
<protein>
    <submittedName>
        <fullName evidence="2">Uncharacterized conserved protein YegL, contains vWA domain of TerY type</fullName>
    </submittedName>
</protein>
<evidence type="ECO:0000313" key="2">
    <source>
        <dbReference type="EMBL" id="SEA22621.1"/>
    </source>
</evidence>
<organism evidence="2 3">
    <name type="scientific">Marinobacterium iners DSM 11526</name>
    <dbReference type="NCBI Taxonomy" id="1122198"/>
    <lineage>
        <taxon>Bacteria</taxon>
        <taxon>Pseudomonadati</taxon>
        <taxon>Pseudomonadota</taxon>
        <taxon>Gammaproteobacteria</taxon>
        <taxon>Oceanospirillales</taxon>
        <taxon>Oceanospirillaceae</taxon>
        <taxon>Marinobacterium</taxon>
    </lineage>
</organism>
<dbReference type="Gene3D" id="3.40.50.410">
    <property type="entry name" value="von Willebrand factor, type A domain"/>
    <property type="match status" value="1"/>
</dbReference>
<keyword evidence="3" id="KW-1185">Reference proteome</keyword>
<dbReference type="Pfam" id="PF13519">
    <property type="entry name" value="VWA_2"/>
    <property type="match status" value="1"/>
</dbReference>
<dbReference type="Proteomes" id="UP000242469">
    <property type="component" value="Unassembled WGS sequence"/>
</dbReference>
<dbReference type="InterPro" id="IPR002035">
    <property type="entry name" value="VWF_A"/>
</dbReference>
<proteinExistence type="predicted"/>
<name>A0A1H3ZGV7_9GAMM</name>
<dbReference type="RefSeq" id="WP_091822999.1">
    <property type="nucleotide sequence ID" value="NZ_FNRJ01000002.1"/>
</dbReference>
<dbReference type="PROSITE" id="PS50234">
    <property type="entry name" value="VWFA"/>
    <property type="match status" value="1"/>
</dbReference>